<reference evidence="2 3" key="1">
    <citation type="journal article" date="2015" name="Proc. Natl. Acad. Sci. U.S.A.">
        <title>The resurrection genome of Boea hygrometrica: A blueprint for survival of dehydration.</title>
        <authorList>
            <person name="Xiao L."/>
            <person name="Yang G."/>
            <person name="Zhang L."/>
            <person name="Yang X."/>
            <person name="Zhao S."/>
            <person name="Ji Z."/>
            <person name="Zhou Q."/>
            <person name="Hu M."/>
            <person name="Wang Y."/>
            <person name="Chen M."/>
            <person name="Xu Y."/>
            <person name="Jin H."/>
            <person name="Xiao X."/>
            <person name="Hu G."/>
            <person name="Bao F."/>
            <person name="Hu Y."/>
            <person name="Wan P."/>
            <person name="Li L."/>
            <person name="Deng X."/>
            <person name="Kuang T."/>
            <person name="Xiang C."/>
            <person name="Zhu J.K."/>
            <person name="Oliver M.J."/>
            <person name="He Y."/>
        </authorList>
    </citation>
    <scope>NUCLEOTIDE SEQUENCE [LARGE SCALE GENOMIC DNA]</scope>
    <source>
        <strain evidence="3">cv. XS01</strain>
    </source>
</reference>
<evidence type="ECO:0000256" key="1">
    <source>
        <dbReference type="SAM" id="MobiDB-lite"/>
    </source>
</evidence>
<dbReference type="Proteomes" id="UP000250235">
    <property type="component" value="Unassembled WGS sequence"/>
</dbReference>
<proteinExistence type="predicted"/>
<protein>
    <submittedName>
        <fullName evidence="2">Uncharacterized protein</fullName>
    </submittedName>
</protein>
<keyword evidence="3" id="KW-1185">Reference proteome</keyword>
<dbReference type="EMBL" id="KV010132">
    <property type="protein sequence ID" value="KZV28464.1"/>
    <property type="molecule type" value="Genomic_DNA"/>
</dbReference>
<gene>
    <name evidence="2" type="ORF">F511_03267</name>
</gene>
<sequence length="184" mass="19972">MGKAELVKAMQEEARALGEVGPPKKAAKKRPAASSAEEGAHHEKRTKKKSASSSGTQLGEIPKTTREPTPPMHMSEETPDQPPVVTIPEASSPARGKGPERVLPLEFSKDSLVDSPTGVVATKFICYMVPDRDLLVLKGAEDIEAIGHSGNLFTTSTSESWCFLDETRDNRLIKNPTPPFLKQR</sequence>
<accession>A0A2Z7B9L0</accession>
<dbReference type="AlphaFoldDB" id="A0A2Z7B9L0"/>
<feature type="region of interest" description="Disordered" evidence="1">
    <location>
        <begin position="1"/>
        <end position="102"/>
    </location>
</feature>
<organism evidence="2 3">
    <name type="scientific">Dorcoceras hygrometricum</name>
    <dbReference type="NCBI Taxonomy" id="472368"/>
    <lineage>
        <taxon>Eukaryota</taxon>
        <taxon>Viridiplantae</taxon>
        <taxon>Streptophyta</taxon>
        <taxon>Embryophyta</taxon>
        <taxon>Tracheophyta</taxon>
        <taxon>Spermatophyta</taxon>
        <taxon>Magnoliopsida</taxon>
        <taxon>eudicotyledons</taxon>
        <taxon>Gunneridae</taxon>
        <taxon>Pentapetalae</taxon>
        <taxon>asterids</taxon>
        <taxon>lamiids</taxon>
        <taxon>Lamiales</taxon>
        <taxon>Gesneriaceae</taxon>
        <taxon>Didymocarpoideae</taxon>
        <taxon>Trichosporeae</taxon>
        <taxon>Loxocarpinae</taxon>
        <taxon>Dorcoceras</taxon>
    </lineage>
</organism>
<evidence type="ECO:0000313" key="3">
    <source>
        <dbReference type="Proteomes" id="UP000250235"/>
    </source>
</evidence>
<evidence type="ECO:0000313" key="2">
    <source>
        <dbReference type="EMBL" id="KZV28464.1"/>
    </source>
</evidence>
<name>A0A2Z7B9L0_9LAMI</name>